<dbReference type="RefSeq" id="XP_062632285.1">
    <property type="nucleotide sequence ID" value="XM_062776301.1"/>
</dbReference>
<evidence type="ECO:0000313" key="2">
    <source>
        <dbReference type="EMBL" id="WOO86259.1"/>
    </source>
</evidence>
<evidence type="ECO:0000313" key="3">
    <source>
        <dbReference type="Proteomes" id="UP000827549"/>
    </source>
</evidence>
<accession>A0AAF0YLC5</accession>
<protein>
    <recommendedName>
        <fullName evidence="4">F-box domain-containing protein</fullName>
    </recommendedName>
</protein>
<name>A0AAF0YLC5_9TREE</name>
<keyword evidence="3" id="KW-1185">Reference proteome</keyword>
<gene>
    <name evidence="2" type="ORF">LOC62_07G009743</name>
</gene>
<feature type="region of interest" description="Disordered" evidence="1">
    <location>
        <begin position="328"/>
        <end position="348"/>
    </location>
</feature>
<evidence type="ECO:0000256" key="1">
    <source>
        <dbReference type="SAM" id="MobiDB-lite"/>
    </source>
</evidence>
<dbReference type="GeneID" id="87812904"/>
<dbReference type="AlphaFoldDB" id="A0AAF0YLC5"/>
<sequence>MLIKLLSQWNLREVYLDNIRLQEDEALASGHAKKYVRWSGFPVLWDAVLRAVSEHGTGVTRVLGLRDLGECHCDAQATNVSFDHDPSTPDVAVSRDGQQVVATARPGIADVFERAASALHTPAGALPPPPEQPTSHPKLAQLPEDVLLLIVAQVPRRTISHLRLMCKALADALLQVAASVVRSVSIVPSAPGVEVLASIASSTFGPYVRHVWMALEYEPDAAFDPLAPGPSARLAQLAFLGLEAIPLSSTPTGDDTPFARGLGKALSSLPALRRVGAVAARGPKPNGLKDKDQCVTNAVFRGLLFAAARAHVAGRTIDTVEFEAGGETEGSFYPRRKNEDRSPPQLSDPAFTLTSSQRERVAPLLGALQTLRLDVFGSSDVTVREDSGVCEFIPLCTGLVYLDLEDAVGSVLPTKTAPQAASQYSTLSETQGGIPVHRPVFKWTGQLADALAPLTRLEVLWLKRYAFSLSVLIQLLTQVQLRCIMLMEITLEGDATLATDDVPRLWDQVLRAASNHATRKTHRLGLSFLRESHGNADDRSTYKVEFDCGPDAREHAHDAIFEAGTCVKLYLREFMRDGDEEGGYDRDVFVRAADLLTEPTSMVDEESLVYDWEI</sequence>
<evidence type="ECO:0008006" key="4">
    <source>
        <dbReference type="Google" id="ProtNLM"/>
    </source>
</evidence>
<proteinExistence type="predicted"/>
<dbReference type="EMBL" id="CP086720">
    <property type="protein sequence ID" value="WOO86259.1"/>
    <property type="molecule type" value="Genomic_DNA"/>
</dbReference>
<organism evidence="2 3">
    <name type="scientific">Vanrija pseudolonga</name>
    <dbReference type="NCBI Taxonomy" id="143232"/>
    <lineage>
        <taxon>Eukaryota</taxon>
        <taxon>Fungi</taxon>
        <taxon>Dikarya</taxon>
        <taxon>Basidiomycota</taxon>
        <taxon>Agaricomycotina</taxon>
        <taxon>Tremellomycetes</taxon>
        <taxon>Trichosporonales</taxon>
        <taxon>Trichosporonaceae</taxon>
        <taxon>Vanrija</taxon>
    </lineage>
</organism>
<dbReference type="Proteomes" id="UP000827549">
    <property type="component" value="Chromosome 7"/>
</dbReference>
<reference evidence="2" key="1">
    <citation type="submission" date="2023-10" db="EMBL/GenBank/DDBJ databases">
        <authorList>
            <person name="Noh H."/>
        </authorList>
    </citation>
    <scope>NUCLEOTIDE SEQUENCE</scope>
    <source>
        <strain evidence="2">DUCC4014</strain>
    </source>
</reference>